<evidence type="ECO:0000259" key="4">
    <source>
        <dbReference type="PROSITE" id="PS50893"/>
    </source>
</evidence>
<dbReference type="STRING" id="479434.Sthe_2472"/>
<dbReference type="SUPFAM" id="SSF52540">
    <property type="entry name" value="P-loop containing nucleoside triphosphate hydrolases"/>
    <property type="match status" value="1"/>
</dbReference>
<feature type="domain" description="ABC transporter" evidence="4">
    <location>
        <begin position="20"/>
        <end position="244"/>
    </location>
</feature>
<dbReference type="InterPro" id="IPR015854">
    <property type="entry name" value="ABC_transpr_LolD-like"/>
</dbReference>
<dbReference type="EMBL" id="CP001824">
    <property type="protein sequence ID" value="ACZ39887.1"/>
    <property type="molecule type" value="Genomic_DNA"/>
</dbReference>
<dbReference type="PROSITE" id="PS50893">
    <property type="entry name" value="ABC_TRANSPORTER_2"/>
    <property type="match status" value="1"/>
</dbReference>
<dbReference type="SMART" id="SM00382">
    <property type="entry name" value="AAA"/>
    <property type="match status" value="1"/>
</dbReference>
<protein>
    <submittedName>
        <fullName evidence="5">ABC transporter related protein</fullName>
    </submittedName>
</protein>
<keyword evidence="1" id="KW-0813">Transport</keyword>
<dbReference type="KEGG" id="sti:Sthe_2472"/>
<dbReference type="OrthoDB" id="9804270at2"/>
<reference evidence="5 6" key="2">
    <citation type="journal article" date="2010" name="Stand. Genomic Sci.">
        <title>Complete genome sequence of Desulfohalobium retbaense type strain (HR(100)).</title>
        <authorList>
            <person name="Spring S."/>
            <person name="Nolan M."/>
            <person name="Lapidus A."/>
            <person name="Glavina Del Rio T."/>
            <person name="Copeland A."/>
            <person name="Tice H."/>
            <person name="Cheng J.F."/>
            <person name="Lucas S."/>
            <person name="Land M."/>
            <person name="Chen F."/>
            <person name="Bruce D."/>
            <person name="Goodwin L."/>
            <person name="Pitluck S."/>
            <person name="Ivanova N."/>
            <person name="Mavromatis K."/>
            <person name="Mikhailova N."/>
            <person name="Pati A."/>
            <person name="Chen A."/>
            <person name="Palaniappan K."/>
            <person name="Hauser L."/>
            <person name="Chang Y.J."/>
            <person name="Jeffries C.D."/>
            <person name="Munk C."/>
            <person name="Kiss H."/>
            <person name="Chain P."/>
            <person name="Han C."/>
            <person name="Brettin T."/>
            <person name="Detter J.C."/>
            <person name="Schuler E."/>
            <person name="Goker M."/>
            <person name="Rohde M."/>
            <person name="Bristow J."/>
            <person name="Eisen J.A."/>
            <person name="Markowitz V."/>
            <person name="Hugenholtz P."/>
            <person name="Kyrpides N.C."/>
            <person name="Klenk H.P."/>
        </authorList>
    </citation>
    <scope>NUCLEOTIDE SEQUENCE [LARGE SCALE GENOMIC DNA]</scope>
    <source>
        <strain evidence="6">ATCC 49802 / DSM 20745 / S 6022</strain>
    </source>
</reference>
<dbReference type="InterPro" id="IPR003593">
    <property type="entry name" value="AAA+_ATPase"/>
</dbReference>
<dbReference type="Pfam" id="PF00005">
    <property type="entry name" value="ABC_tran"/>
    <property type="match status" value="1"/>
</dbReference>
<evidence type="ECO:0000313" key="6">
    <source>
        <dbReference type="Proteomes" id="UP000002027"/>
    </source>
</evidence>
<evidence type="ECO:0000256" key="2">
    <source>
        <dbReference type="ARBA" id="ARBA00022741"/>
    </source>
</evidence>
<dbReference type="RefSeq" id="WP_012872927.1">
    <property type="nucleotide sequence ID" value="NC_013524.1"/>
</dbReference>
<dbReference type="HOGENOM" id="CLU_000604_1_22_0"/>
<keyword evidence="6" id="KW-1185">Reference proteome</keyword>
<reference evidence="6" key="1">
    <citation type="submission" date="2009-11" db="EMBL/GenBank/DDBJ databases">
        <title>The complete chromosome 2 of Sphaerobacter thermophilus DSM 20745.</title>
        <authorList>
            <person name="Lucas S."/>
            <person name="Copeland A."/>
            <person name="Lapidus A."/>
            <person name="Glavina del Rio T."/>
            <person name="Dalin E."/>
            <person name="Tice H."/>
            <person name="Bruce D."/>
            <person name="Goodwin L."/>
            <person name="Pitluck S."/>
            <person name="Kyrpides N."/>
            <person name="Mavromatis K."/>
            <person name="Ivanova N."/>
            <person name="Mikhailova N."/>
            <person name="LaButti K.M."/>
            <person name="Clum A."/>
            <person name="Sun H.I."/>
            <person name="Brettin T."/>
            <person name="Detter J.C."/>
            <person name="Han C."/>
            <person name="Larimer F."/>
            <person name="Land M."/>
            <person name="Hauser L."/>
            <person name="Markowitz V."/>
            <person name="Cheng J.F."/>
            <person name="Hugenholtz P."/>
            <person name="Woyke T."/>
            <person name="Wu D."/>
            <person name="Steenblock K."/>
            <person name="Schneider S."/>
            <person name="Pukall R."/>
            <person name="Goeker M."/>
            <person name="Klenk H.P."/>
            <person name="Eisen J.A."/>
        </authorList>
    </citation>
    <scope>NUCLEOTIDE SEQUENCE [LARGE SCALE GENOMIC DNA]</scope>
    <source>
        <strain evidence="6">ATCC 49802 / DSM 20745 / S 6022</strain>
    </source>
</reference>
<proteinExistence type="predicted"/>
<dbReference type="InterPro" id="IPR027417">
    <property type="entry name" value="P-loop_NTPase"/>
</dbReference>
<name>D1CAU0_SPHTD</name>
<dbReference type="InterPro" id="IPR003439">
    <property type="entry name" value="ABC_transporter-like_ATP-bd"/>
</dbReference>
<dbReference type="PANTHER" id="PTHR24220">
    <property type="entry name" value="IMPORT ATP-BINDING PROTEIN"/>
    <property type="match status" value="1"/>
</dbReference>
<evidence type="ECO:0000256" key="3">
    <source>
        <dbReference type="ARBA" id="ARBA00022840"/>
    </source>
</evidence>
<dbReference type="PROSITE" id="PS00211">
    <property type="entry name" value="ABC_TRANSPORTER_1"/>
    <property type="match status" value="1"/>
</dbReference>
<organism evidence="5 6">
    <name type="scientific">Sphaerobacter thermophilus (strain ATCC 49802 / DSM 20745 / KCCM 41009 / NCIMB 13125 / S 6022)</name>
    <dbReference type="NCBI Taxonomy" id="479434"/>
    <lineage>
        <taxon>Bacteria</taxon>
        <taxon>Pseudomonadati</taxon>
        <taxon>Thermomicrobiota</taxon>
        <taxon>Thermomicrobia</taxon>
        <taxon>Sphaerobacterales</taxon>
        <taxon>Sphaerobacterineae</taxon>
        <taxon>Sphaerobacteraceae</taxon>
        <taxon>Sphaerobacter</taxon>
    </lineage>
</organism>
<dbReference type="Proteomes" id="UP000002027">
    <property type="component" value="Chromosome 2"/>
</dbReference>
<dbReference type="AlphaFoldDB" id="D1CAU0"/>
<evidence type="ECO:0000256" key="1">
    <source>
        <dbReference type="ARBA" id="ARBA00022448"/>
    </source>
</evidence>
<keyword evidence="2" id="KW-0547">Nucleotide-binding</keyword>
<evidence type="ECO:0000313" key="5">
    <source>
        <dbReference type="EMBL" id="ACZ39887.1"/>
    </source>
</evidence>
<dbReference type="Gene3D" id="3.40.50.300">
    <property type="entry name" value="P-loop containing nucleotide triphosphate hydrolases"/>
    <property type="match status" value="1"/>
</dbReference>
<dbReference type="eggNOG" id="COG1136">
    <property type="taxonomic scope" value="Bacteria"/>
</dbReference>
<gene>
    <name evidence="5" type="ordered locus">Sthe_2472</name>
</gene>
<dbReference type="InterPro" id="IPR017871">
    <property type="entry name" value="ABC_transporter-like_CS"/>
</dbReference>
<dbReference type="GO" id="GO:0005886">
    <property type="term" value="C:plasma membrane"/>
    <property type="evidence" value="ECO:0007669"/>
    <property type="project" value="TreeGrafter"/>
</dbReference>
<dbReference type="GO" id="GO:0005524">
    <property type="term" value="F:ATP binding"/>
    <property type="evidence" value="ECO:0007669"/>
    <property type="project" value="UniProtKB-KW"/>
</dbReference>
<keyword evidence="3" id="KW-0067">ATP-binding</keyword>
<sequence>MANQQRLLTTTGSLGPPALLDVSGLHRAFVTPAETVCAVRDVTFSAYAGEFVCIYGASGSGKSTLLNLIAGLDVADSGTIHVNGVDVGALDEGGRARLRLETIGVVFQDHLLIDEFTAWENVALPLEVRGFTGAEARASALAELERVGLAGLEDRLPSQLSGGQRQRVGIARALVGQRRVLLADEPTGSLDSANSRALFALIRKLCDQGTLAVVCSHDPMCQEFADTVYEMVDGRLRQREVARL</sequence>
<accession>D1CAU0</accession>
<dbReference type="InterPro" id="IPR017911">
    <property type="entry name" value="MacB-like_ATP-bd"/>
</dbReference>
<dbReference type="GO" id="GO:0016887">
    <property type="term" value="F:ATP hydrolysis activity"/>
    <property type="evidence" value="ECO:0007669"/>
    <property type="project" value="InterPro"/>
</dbReference>
<dbReference type="InParanoid" id="D1CAU0"/>
<dbReference type="CDD" id="cd03255">
    <property type="entry name" value="ABC_MJ0796_LolCDE_FtsE"/>
    <property type="match status" value="1"/>
</dbReference>
<dbReference type="GO" id="GO:0022857">
    <property type="term" value="F:transmembrane transporter activity"/>
    <property type="evidence" value="ECO:0007669"/>
    <property type="project" value="TreeGrafter"/>
</dbReference>